<sequence>MSNVMCQREFFNFTSTYPSHQLRFSPSAAVHDSHSLHPTSPSGLPNVLPPHLSVSRHPSPTKLPDPKIIQQVISEIDPMTHLKILSQLKVPIEELICPTTKSRKSGGGVPRPQNLFVIYRRDVQAKLTAKFGSEIGSHLPFVSREASERWKLEPQEIRSIYEFIADLAKKVHDLTYPNYVYKPRKRALKSALSNSIFNDEMYHLAGQRYKDLNGDSLRTNGNGQVALGNYNTHPLNSHTTFANNRHNSQRHGSTSNVHGTFQLPHNGHDCSNLDNDDRYHHMSSAQCQRPHPSPPRFHPVDARASAVNSQRNIYDYHEPPREECATDNADDLSPFSCTYDKSNSTSNYTYPSPTTTHNSFTQSSTVKDQSHPPSRSTSFASPSTGVYSPTLSRRESFTSSDPDQESFEDLKTMDSGNYISRDEGSIEEVRHDGRPVTNESSYGRGKNDRDSEYFSMPYHSHFQSHSSNFAANVIPQRECDAAPLLPPLNTFLTSRNGASAIITSRSDEGDDNNYDRKICRSFGGPV</sequence>
<dbReference type="PANTHER" id="PTHR10270:SF161">
    <property type="entry name" value="SEX-DETERMINING REGION Y PROTEIN"/>
    <property type="match status" value="1"/>
</dbReference>
<keyword evidence="7" id="KW-1185">Reference proteome</keyword>
<dbReference type="Pfam" id="PF00505">
    <property type="entry name" value="HMG_box"/>
    <property type="match status" value="1"/>
</dbReference>
<keyword evidence="1 3" id="KW-0238">DNA-binding</keyword>
<dbReference type="GO" id="GO:0000978">
    <property type="term" value="F:RNA polymerase II cis-regulatory region sequence-specific DNA binding"/>
    <property type="evidence" value="ECO:0007669"/>
    <property type="project" value="TreeGrafter"/>
</dbReference>
<proteinExistence type="predicted"/>
<dbReference type="SUPFAM" id="SSF47095">
    <property type="entry name" value="HMG-box"/>
    <property type="match status" value="1"/>
</dbReference>
<evidence type="ECO:0000313" key="7">
    <source>
        <dbReference type="Proteomes" id="UP000789342"/>
    </source>
</evidence>
<feature type="domain" description="HMG box" evidence="5">
    <location>
        <begin position="109"/>
        <end position="180"/>
    </location>
</feature>
<feature type="compositionally biased region" description="Basic and acidic residues" evidence="4">
    <location>
        <begin position="420"/>
        <end position="434"/>
    </location>
</feature>
<keyword evidence="3" id="KW-0539">Nucleus</keyword>
<feature type="compositionally biased region" description="Low complexity" evidence="4">
    <location>
        <begin position="344"/>
        <end position="359"/>
    </location>
</feature>
<evidence type="ECO:0000256" key="1">
    <source>
        <dbReference type="ARBA" id="ARBA00023125"/>
    </source>
</evidence>
<dbReference type="SMART" id="SM00398">
    <property type="entry name" value="HMG"/>
    <property type="match status" value="1"/>
</dbReference>
<dbReference type="GO" id="GO:0005634">
    <property type="term" value="C:nucleus"/>
    <property type="evidence" value="ECO:0007669"/>
    <property type="project" value="UniProtKB-UniRule"/>
</dbReference>
<gene>
    <name evidence="6" type="ORF">AMORRO_LOCUS1408</name>
</gene>
<organism evidence="6 7">
    <name type="scientific">Acaulospora morrowiae</name>
    <dbReference type="NCBI Taxonomy" id="94023"/>
    <lineage>
        <taxon>Eukaryota</taxon>
        <taxon>Fungi</taxon>
        <taxon>Fungi incertae sedis</taxon>
        <taxon>Mucoromycota</taxon>
        <taxon>Glomeromycotina</taxon>
        <taxon>Glomeromycetes</taxon>
        <taxon>Diversisporales</taxon>
        <taxon>Acaulosporaceae</taxon>
        <taxon>Acaulospora</taxon>
    </lineage>
</organism>
<dbReference type="InterPro" id="IPR050140">
    <property type="entry name" value="SRY-related_HMG-box_TF-like"/>
</dbReference>
<evidence type="ECO:0000256" key="4">
    <source>
        <dbReference type="SAM" id="MobiDB-lite"/>
    </source>
</evidence>
<evidence type="ECO:0000256" key="2">
    <source>
        <dbReference type="ARBA" id="ARBA00023163"/>
    </source>
</evidence>
<comment type="caution">
    <text evidence="6">The sequence shown here is derived from an EMBL/GenBank/DDBJ whole genome shotgun (WGS) entry which is preliminary data.</text>
</comment>
<dbReference type="OrthoDB" id="6247875at2759"/>
<protein>
    <submittedName>
        <fullName evidence="6">8657_t:CDS:1</fullName>
    </submittedName>
</protein>
<feature type="region of interest" description="Disordered" evidence="4">
    <location>
        <begin position="344"/>
        <end position="452"/>
    </location>
</feature>
<dbReference type="EMBL" id="CAJVPV010000523">
    <property type="protein sequence ID" value="CAG8461272.1"/>
    <property type="molecule type" value="Genomic_DNA"/>
</dbReference>
<feature type="region of interest" description="Disordered" evidence="4">
    <location>
        <begin position="243"/>
        <end position="277"/>
    </location>
</feature>
<evidence type="ECO:0000256" key="3">
    <source>
        <dbReference type="PROSITE-ProRule" id="PRU00267"/>
    </source>
</evidence>
<dbReference type="GO" id="GO:0030154">
    <property type="term" value="P:cell differentiation"/>
    <property type="evidence" value="ECO:0007669"/>
    <property type="project" value="TreeGrafter"/>
</dbReference>
<dbReference type="Gene3D" id="1.10.30.10">
    <property type="entry name" value="High mobility group box domain"/>
    <property type="match status" value="1"/>
</dbReference>
<keyword evidence="2" id="KW-0804">Transcription</keyword>
<name>A0A9N8YYP4_9GLOM</name>
<feature type="DNA-binding region" description="HMG box" evidence="3">
    <location>
        <begin position="109"/>
        <end position="180"/>
    </location>
</feature>
<dbReference type="PROSITE" id="PS50118">
    <property type="entry name" value="HMG_BOX_2"/>
    <property type="match status" value="1"/>
</dbReference>
<evidence type="ECO:0000313" key="6">
    <source>
        <dbReference type="EMBL" id="CAG8461272.1"/>
    </source>
</evidence>
<dbReference type="InterPro" id="IPR036910">
    <property type="entry name" value="HMG_box_dom_sf"/>
</dbReference>
<feature type="compositionally biased region" description="Polar residues" evidence="4">
    <location>
        <begin position="360"/>
        <end position="401"/>
    </location>
</feature>
<dbReference type="Proteomes" id="UP000789342">
    <property type="component" value="Unassembled WGS sequence"/>
</dbReference>
<dbReference type="InterPro" id="IPR009071">
    <property type="entry name" value="HMG_box_dom"/>
</dbReference>
<evidence type="ECO:0000259" key="5">
    <source>
        <dbReference type="PROSITE" id="PS50118"/>
    </source>
</evidence>
<reference evidence="6" key="1">
    <citation type="submission" date="2021-06" db="EMBL/GenBank/DDBJ databases">
        <authorList>
            <person name="Kallberg Y."/>
            <person name="Tangrot J."/>
            <person name="Rosling A."/>
        </authorList>
    </citation>
    <scope>NUCLEOTIDE SEQUENCE</scope>
    <source>
        <strain evidence="6">CL551</strain>
    </source>
</reference>
<dbReference type="AlphaFoldDB" id="A0A9N8YYP4"/>
<dbReference type="GO" id="GO:0001228">
    <property type="term" value="F:DNA-binding transcription activator activity, RNA polymerase II-specific"/>
    <property type="evidence" value="ECO:0007669"/>
    <property type="project" value="TreeGrafter"/>
</dbReference>
<dbReference type="CDD" id="cd01389">
    <property type="entry name" value="HMG-box_ROX1-like"/>
    <property type="match status" value="1"/>
</dbReference>
<feature type="region of interest" description="Disordered" evidence="4">
    <location>
        <begin position="31"/>
        <end position="65"/>
    </location>
</feature>
<dbReference type="PANTHER" id="PTHR10270">
    <property type="entry name" value="SOX TRANSCRIPTION FACTOR"/>
    <property type="match status" value="1"/>
</dbReference>
<accession>A0A9N8YYP4</accession>
<feature type="compositionally biased region" description="Polar residues" evidence="4">
    <location>
        <begin position="243"/>
        <end position="259"/>
    </location>
</feature>